<proteinExistence type="predicted"/>
<sequence length="146" mass="15488">MADKADVAAFFCLAHRQPPPTTALLLVLPSTSITDDPPPPMGPQPASPRAPPEFCPNRCSSRPPRPFSKRLELGAKGPTPPRTCPQGSPIGLDGLRVLSSSTNQGFSSLQILRAHGTPRLSDDPRAAERRACVVVGVMSSGMGKRR</sequence>
<protein>
    <submittedName>
        <fullName evidence="2">Uncharacterized protein</fullName>
    </submittedName>
</protein>
<reference evidence="2 3" key="1">
    <citation type="submission" date="2019-04" db="EMBL/GenBank/DDBJ databases">
        <title>Comparative genomics and transcriptomics to analyze fruiting body development in filamentous ascomycetes.</title>
        <authorList>
            <consortium name="DOE Joint Genome Institute"/>
            <person name="Lutkenhaus R."/>
            <person name="Traeger S."/>
            <person name="Breuer J."/>
            <person name="Kuo A."/>
            <person name="Lipzen A."/>
            <person name="Pangilinan J."/>
            <person name="Dilworth D."/>
            <person name="Sandor L."/>
            <person name="Poggeler S."/>
            <person name="Barry K."/>
            <person name="Grigoriev I.V."/>
            <person name="Nowrousian M."/>
        </authorList>
    </citation>
    <scope>NUCLEOTIDE SEQUENCE [LARGE SCALE GENOMIC DNA]</scope>
    <source>
        <strain evidence="2 3">CBS 389.68</strain>
    </source>
</reference>
<dbReference type="Proteomes" id="UP000298138">
    <property type="component" value="Unassembled WGS sequence"/>
</dbReference>
<dbReference type="InParanoid" id="A0A4S2MLY9"/>
<feature type="region of interest" description="Disordered" evidence="1">
    <location>
        <begin position="30"/>
        <end position="94"/>
    </location>
</feature>
<feature type="compositionally biased region" description="Pro residues" evidence="1">
    <location>
        <begin position="36"/>
        <end position="54"/>
    </location>
</feature>
<gene>
    <name evidence="2" type="ORF">EX30DRAFT_375758</name>
</gene>
<dbReference type="EMBL" id="ML220218">
    <property type="protein sequence ID" value="TGZ76149.1"/>
    <property type="molecule type" value="Genomic_DNA"/>
</dbReference>
<evidence type="ECO:0000256" key="1">
    <source>
        <dbReference type="SAM" id="MobiDB-lite"/>
    </source>
</evidence>
<evidence type="ECO:0000313" key="3">
    <source>
        <dbReference type="Proteomes" id="UP000298138"/>
    </source>
</evidence>
<dbReference type="AlphaFoldDB" id="A0A4S2MLY9"/>
<organism evidence="2 3">
    <name type="scientific">Ascodesmis nigricans</name>
    <dbReference type="NCBI Taxonomy" id="341454"/>
    <lineage>
        <taxon>Eukaryota</taxon>
        <taxon>Fungi</taxon>
        <taxon>Dikarya</taxon>
        <taxon>Ascomycota</taxon>
        <taxon>Pezizomycotina</taxon>
        <taxon>Pezizomycetes</taxon>
        <taxon>Pezizales</taxon>
        <taxon>Ascodesmidaceae</taxon>
        <taxon>Ascodesmis</taxon>
    </lineage>
</organism>
<accession>A0A4S2MLY9</accession>
<evidence type="ECO:0000313" key="2">
    <source>
        <dbReference type="EMBL" id="TGZ76149.1"/>
    </source>
</evidence>
<name>A0A4S2MLY9_9PEZI</name>
<keyword evidence="3" id="KW-1185">Reference proteome</keyword>